<dbReference type="CDD" id="cd03809">
    <property type="entry name" value="GT4_MtfB-like"/>
    <property type="match status" value="1"/>
</dbReference>
<gene>
    <name evidence="4" type="ORF">US40_C0002G0072</name>
</gene>
<evidence type="ECO:0000259" key="2">
    <source>
        <dbReference type="Pfam" id="PF00534"/>
    </source>
</evidence>
<dbReference type="PANTHER" id="PTHR46401">
    <property type="entry name" value="GLYCOSYLTRANSFERASE WBBK-RELATED"/>
    <property type="match status" value="1"/>
</dbReference>
<dbReference type="FunFam" id="3.40.50.2000:FF:000119">
    <property type="entry name" value="Glycosyl transferase group 1"/>
    <property type="match status" value="1"/>
</dbReference>
<organism evidence="4 5">
    <name type="scientific">Candidatus Roizmanbacteria bacterium GW2011_GWC2_37_13</name>
    <dbReference type="NCBI Taxonomy" id="1618486"/>
    <lineage>
        <taxon>Bacteria</taxon>
        <taxon>Candidatus Roizmaniibacteriota</taxon>
    </lineage>
</organism>
<dbReference type="InterPro" id="IPR001296">
    <property type="entry name" value="Glyco_trans_1"/>
</dbReference>
<feature type="domain" description="Glycosyltransferase subfamily 4-like N-terminal" evidence="3">
    <location>
        <begin position="17"/>
        <end position="168"/>
    </location>
</feature>
<name>A0A0G0G5Z5_9BACT</name>
<dbReference type="SUPFAM" id="SSF53756">
    <property type="entry name" value="UDP-Glycosyltransferase/glycogen phosphorylase"/>
    <property type="match status" value="1"/>
</dbReference>
<dbReference type="Proteomes" id="UP000034917">
    <property type="component" value="Unassembled WGS sequence"/>
</dbReference>
<feature type="domain" description="Glycosyl transferase family 1" evidence="2">
    <location>
        <begin position="176"/>
        <end position="341"/>
    </location>
</feature>
<dbReference type="AlphaFoldDB" id="A0A0G0G5Z5"/>
<sequence length="363" mass="42407">MIIGIDGNEANVRERVGVSVYAYNLLKFFRRKADRQTQFRVYLRNAPYDLPEETDYFKYRVVPGNLLWSQIFLPLRLYQDRDIDVFFSPAHYLPRFCPAPGVVTIHDLSYLYFPEDFLKKDLFQLKNWTAYSLKKAVKVIAVSKTTKKDIVKSYGLPQEKISVVYNGYEKKLDEKSKKFKFDLEEKPYILYVGTIQPRKNITTLIQAFFKFKQLYPEFQLIIAGKKGWLYDDIFQKVTDLGLERDVFFTDYITDNQLIFLYKNAFCLVLPSFYEGFGIPVLEAMNLDCPVIASYASSLPEIGGDACLYFDPKNSYDLVEKLKLMKEDKQLVKDLVNKGKKRIKEFSWEKCGEETLQVIKGSVL</sequence>
<protein>
    <submittedName>
        <fullName evidence="4">Glycosyl transferase group 1</fullName>
    </submittedName>
</protein>
<proteinExistence type="predicted"/>
<evidence type="ECO:0000313" key="4">
    <source>
        <dbReference type="EMBL" id="KKQ26538.1"/>
    </source>
</evidence>
<comment type="caution">
    <text evidence="4">The sequence shown here is derived from an EMBL/GenBank/DDBJ whole genome shotgun (WGS) entry which is preliminary data.</text>
</comment>
<dbReference type="GO" id="GO:0016757">
    <property type="term" value="F:glycosyltransferase activity"/>
    <property type="evidence" value="ECO:0007669"/>
    <property type="project" value="InterPro"/>
</dbReference>
<dbReference type="Pfam" id="PF00534">
    <property type="entry name" value="Glycos_transf_1"/>
    <property type="match status" value="1"/>
</dbReference>
<keyword evidence="1 4" id="KW-0808">Transferase</keyword>
<dbReference type="InterPro" id="IPR028098">
    <property type="entry name" value="Glyco_trans_4-like_N"/>
</dbReference>
<reference evidence="4 5" key="1">
    <citation type="journal article" date="2015" name="Nature">
        <title>rRNA introns, odd ribosomes, and small enigmatic genomes across a large radiation of phyla.</title>
        <authorList>
            <person name="Brown C.T."/>
            <person name="Hug L.A."/>
            <person name="Thomas B.C."/>
            <person name="Sharon I."/>
            <person name="Castelle C.J."/>
            <person name="Singh A."/>
            <person name="Wilkins M.J."/>
            <person name="Williams K.H."/>
            <person name="Banfield J.F."/>
        </authorList>
    </citation>
    <scope>NUCLEOTIDE SEQUENCE [LARGE SCALE GENOMIC DNA]</scope>
</reference>
<evidence type="ECO:0000259" key="3">
    <source>
        <dbReference type="Pfam" id="PF13439"/>
    </source>
</evidence>
<dbReference type="Pfam" id="PF13439">
    <property type="entry name" value="Glyco_transf_4"/>
    <property type="match status" value="1"/>
</dbReference>
<dbReference type="Gene3D" id="3.40.50.2000">
    <property type="entry name" value="Glycogen Phosphorylase B"/>
    <property type="match status" value="2"/>
</dbReference>
<dbReference type="EMBL" id="LBSV01000002">
    <property type="protein sequence ID" value="KKQ26538.1"/>
    <property type="molecule type" value="Genomic_DNA"/>
</dbReference>
<evidence type="ECO:0000256" key="1">
    <source>
        <dbReference type="ARBA" id="ARBA00022679"/>
    </source>
</evidence>
<dbReference type="PANTHER" id="PTHR46401:SF2">
    <property type="entry name" value="GLYCOSYLTRANSFERASE WBBK-RELATED"/>
    <property type="match status" value="1"/>
</dbReference>
<accession>A0A0G0G5Z5</accession>
<evidence type="ECO:0000313" key="5">
    <source>
        <dbReference type="Proteomes" id="UP000034917"/>
    </source>
</evidence>